<feature type="transmembrane region" description="Helical" evidence="1">
    <location>
        <begin position="29"/>
        <end position="49"/>
    </location>
</feature>
<accession>A0A4S2GZ30</accession>
<evidence type="ECO:0000313" key="3">
    <source>
        <dbReference type="Proteomes" id="UP000308054"/>
    </source>
</evidence>
<name>A0A4S2GZ30_9PROT</name>
<keyword evidence="1" id="KW-1133">Transmembrane helix</keyword>
<protein>
    <submittedName>
        <fullName evidence="2">DUF3137 domain-containing protein</fullName>
    </submittedName>
</protein>
<dbReference type="AlphaFoldDB" id="A0A4S2GZ30"/>
<reference evidence="2 3" key="1">
    <citation type="journal article" date="2017" name="Int. J. Syst. Evol. Microbiol.">
        <title>Marinicauda algicola sp. nov., isolated from a marine red alga Rhodosorus marinus.</title>
        <authorList>
            <person name="Jeong S.E."/>
            <person name="Jeon S.H."/>
            <person name="Chun B.H."/>
            <person name="Kim D.W."/>
            <person name="Jeon C.O."/>
        </authorList>
    </citation>
    <scope>NUCLEOTIDE SEQUENCE [LARGE SCALE GENOMIC DNA]</scope>
    <source>
        <strain evidence="2 3">JCM 31718</strain>
    </source>
</reference>
<evidence type="ECO:0000313" key="2">
    <source>
        <dbReference type="EMBL" id="TGY88396.1"/>
    </source>
</evidence>
<dbReference type="Proteomes" id="UP000308054">
    <property type="component" value="Unassembled WGS sequence"/>
</dbReference>
<dbReference type="Pfam" id="PF11335">
    <property type="entry name" value="DUF3137"/>
    <property type="match status" value="1"/>
</dbReference>
<evidence type="ECO:0000256" key="1">
    <source>
        <dbReference type="SAM" id="Phobius"/>
    </source>
</evidence>
<dbReference type="InterPro" id="IPR021484">
    <property type="entry name" value="DUF3137"/>
</dbReference>
<feature type="transmembrane region" description="Helical" evidence="1">
    <location>
        <begin position="55"/>
        <end position="74"/>
    </location>
</feature>
<dbReference type="OrthoDB" id="4960523at2"/>
<keyword evidence="1" id="KW-0812">Transmembrane</keyword>
<sequence>MRSPDEAYHALEPWLEEREARRKAAVRRFVLGAVVALVAAVALGGGLALLAMPDAVVAIAAIAGALLAMGWGSAPLRALHREIKHGLNTRLAAAFGLSYAPEPASPARFDSFREHGLVPACDRRSFEDHFAGHAHGARFELYEAHLKQKRRSKNRTYYVTVFRGVLIRIAFPRTIEGVTLVTRDKGIFNALEGWTKKTFSGRGLERVGLVDPDFERYFEVYATDQVMSRYLLTPSFMERLLKLEATLQGKKIRCVFDEALGAGDGEGELLIAAETGDRFEPGSMFSPLADRARVDTLHAEIAEIDAIIATVLEPAKLDERPS</sequence>
<proteinExistence type="predicted"/>
<dbReference type="RefSeq" id="WP_135996242.1">
    <property type="nucleotide sequence ID" value="NZ_CP071057.1"/>
</dbReference>
<keyword evidence="1" id="KW-0472">Membrane</keyword>
<comment type="caution">
    <text evidence="2">The sequence shown here is derived from an EMBL/GenBank/DDBJ whole genome shotgun (WGS) entry which is preliminary data.</text>
</comment>
<dbReference type="EMBL" id="SRXW01000003">
    <property type="protein sequence ID" value="TGY88396.1"/>
    <property type="molecule type" value="Genomic_DNA"/>
</dbReference>
<keyword evidence="3" id="KW-1185">Reference proteome</keyword>
<gene>
    <name evidence="2" type="ORF">E5163_11300</name>
</gene>
<organism evidence="2 3">
    <name type="scientific">Marinicauda algicola</name>
    <dbReference type="NCBI Taxonomy" id="2029849"/>
    <lineage>
        <taxon>Bacteria</taxon>
        <taxon>Pseudomonadati</taxon>
        <taxon>Pseudomonadota</taxon>
        <taxon>Alphaproteobacteria</taxon>
        <taxon>Maricaulales</taxon>
        <taxon>Maricaulaceae</taxon>
        <taxon>Marinicauda</taxon>
    </lineage>
</organism>